<gene>
    <name evidence="2" type="ORF">JZK55_17050</name>
</gene>
<dbReference type="AlphaFoldDB" id="A0A7G1H3U4"/>
<keyword evidence="3" id="KW-1185">Reference proteome</keyword>
<dbReference type="EMBL" id="AP022873">
    <property type="protein sequence ID" value="BCB96783.1"/>
    <property type="molecule type" value="Genomic_DNA"/>
</dbReference>
<accession>A0A7G1H3U4</accession>
<dbReference type="KEGG" id="dtp:JZK55_17050"/>
<evidence type="ECO:0000313" key="3">
    <source>
        <dbReference type="Proteomes" id="UP000516360"/>
    </source>
</evidence>
<protein>
    <recommendedName>
        <fullName evidence="1">Phage-Barnase-EndoU-ColicinE5/D-RelE like nuclease 2 domain-containing protein</fullName>
    </recommendedName>
</protein>
<dbReference type="Proteomes" id="UP000516360">
    <property type="component" value="Chromosome"/>
</dbReference>
<sequence>MDKPVVFRDVINDPVVISEELFKDRSKGGFKVLKADREIYLLMLADTIKDPAEIWLTWVQGKDKVRLCKRYIAVYKDIKGKVGGYAVFDLIDDVWQGTTAFKPANMKYLDSMREGTLLYVRK</sequence>
<dbReference type="Pfam" id="PF18810">
    <property type="entry name" value="PBECR2"/>
    <property type="match status" value="1"/>
</dbReference>
<proteinExistence type="predicted"/>
<evidence type="ECO:0000313" key="2">
    <source>
        <dbReference type="EMBL" id="BCB96783.1"/>
    </source>
</evidence>
<organism evidence="2 3">
    <name type="scientific">Dissulfurispira thermophila</name>
    <dbReference type="NCBI Taxonomy" id="2715679"/>
    <lineage>
        <taxon>Bacteria</taxon>
        <taxon>Pseudomonadati</taxon>
        <taxon>Nitrospirota</taxon>
        <taxon>Thermodesulfovibrionia</taxon>
        <taxon>Thermodesulfovibrionales</taxon>
        <taxon>Dissulfurispiraceae</taxon>
        <taxon>Dissulfurispira</taxon>
    </lineage>
</organism>
<name>A0A7G1H3U4_9BACT</name>
<dbReference type="InterPro" id="IPR041110">
    <property type="entry name" value="PBECR2"/>
</dbReference>
<evidence type="ECO:0000259" key="1">
    <source>
        <dbReference type="Pfam" id="PF18810"/>
    </source>
</evidence>
<reference evidence="2 3" key="1">
    <citation type="submission" date="2020-03" db="EMBL/GenBank/DDBJ databases">
        <title>Complete genome sequences of two sulfur-disproportionating bacterial strains T55J and Mzg5.</title>
        <authorList>
            <person name="Umezawa K."/>
            <person name="Kojima H."/>
            <person name="Kato Y."/>
            <person name="Fukui M."/>
        </authorList>
    </citation>
    <scope>NUCLEOTIDE SEQUENCE [LARGE SCALE GENOMIC DNA]</scope>
    <source>
        <strain evidence="2 3">T55J</strain>
    </source>
</reference>
<feature type="domain" description="Phage-Barnase-EndoU-ColicinE5/D-RelE like nuclease 2" evidence="1">
    <location>
        <begin position="2"/>
        <end position="119"/>
    </location>
</feature>